<name>A0A9Q0FKL7_9ROSI</name>
<comment type="caution">
    <text evidence="10">The sequence shown here is derived from an EMBL/GenBank/DDBJ whole genome shotgun (WGS) entry which is preliminary data.</text>
</comment>
<evidence type="ECO:0000256" key="8">
    <source>
        <dbReference type="SAM" id="MobiDB-lite"/>
    </source>
</evidence>
<organism evidence="10 11">
    <name type="scientific">Turnera subulata</name>
    <dbReference type="NCBI Taxonomy" id="218843"/>
    <lineage>
        <taxon>Eukaryota</taxon>
        <taxon>Viridiplantae</taxon>
        <taxon>Streptophyta</taxon>
        <taxon>Embryophyta</taxon>
        <taxon>Tracheophyta</taxon>
        <taxon>Spermatophyta</taxon>
        <taxon>Magnoliopsida</taxon>
        <taxon>eudicotyledons</taxon>
        <taxon>Gunneridae</taxon>
        <taxon>Pentapetalae</taxon>
        <taxon>rosids</taxon>
        <taxon>fabids</taxon>
        <taxon>Malpighiales</taxon>
        <taxon>Passifloraceae</taxon>
        <taxon>Turnera</taxon>
    </lineage>
</organism>
<dbReference type="GO" id="GO:0071013">
    <property type="term" value="C:catalytic step 2 spliceosome"/>
    <property type="evidence" value="ECO:0007669"/>
    <property type="project" value="TreeGrafter"/>
</dbReference>
<accession>A0A9Q0FKL7</accession>
<dbReference type="PANTHER" id="PTHR13316:SF0">
    <property type="entry name" value="ZINC FINGER CCHC DOMAIN-CONTAINING PROTEIN 8"/>
    <property type="match status" value="1"/>
</dbReference>
<feature type="domain" description="CCHC-type" evidence="9">
    <location>
        <begin position="148"/>
        <end position="164"/>
    </location>
</feature>
<protein>
    <recommendedName>
        <fullName evidence="9">CCHC-type domain-containing protein</fullName>
    </recommendedName>
</protein>
<evidence type="ECO:0000256" key="6">
    <source>
        <dbReference type="ARBA" id="ARBA00023242"/>
    </source>
</evidence>
<feature type="compositionally biased region" description="Basic residues" evidence="8">
    <location>
        <begin position="175"/>
        <end position="186"/>
    </location>
</feature>
<proteinExistence type="inferred from homology"/>
<dbReference type="GO" id="GO:0008270">
    <property type="term" value="F:zinc ion binding"/>
    <property type="evidence" value="ECO:0007669"/>
    <property type="project" value="UniProtKB-KW"/>
</dbReference>
<dbReference type="AlphaFoldDB" id="A0A9Q0FKL7"/>
<feature type="compositionally biased region" description="Low complexity" evidence="8">
    <location>
        <begin position="400"/>
        <end position="409"/>
    </location>
</feature>
<keyword evidence="3" id="KW-0479">Metal-binding</keyword>
<keyword evidence="6" id="KW-0539">Nucleus</keyword>
<dbReference type="Pfam" id="PF04046">
    <property type="entry name" value="PSP"/>
    <property type="match status" value="1"/>
</dbReference>
<evidence type="ECO:0000313" key="11">
    <source>
        <dbReference type="Proteomes" id="UP001141552"/>
    </source>
</evidence>
<dbReference type="PANTHER" id="PTHR13316">
    <property type="entry name" value="ZINC FINGER, CCHC DOMAIN CONTAINING 8"/>
    <property type="match status" value="1"/>
</dbReference>
<evidence type="ECO:0000256" key="3">
    <source>
        <dbReference type="ARBA" id="ARBA00022723"/>
    </source>
</evidence>
<dbReference type="GO" id="GO:0005654">
    <property type="term" value="C:nucleoplasm"/>
    <property type="evidence" value="ECO:0007669"/>
    <property type="project" value="UniProtKB-SubCell"/>
</dbReference>
<keyword evidence="4 7" id="KW-0863">Zinc-finger</keyword>
<dbReference type="Proteomes" id="UP001141552">
    <property type="component" value="Unassembled WGS sequence"/>
</dbReference>
<gene>
    <name evidence="10" type="ORF">Tsubulata_005087</name>
</gene>
<reference evidence="10" key="2">
    <citation type="journal article" date="2023" name="Plants (Basel)">
        <title>Annotation of the Turnera subulata (Passifloraceae) Draft Genome Reveals the S-Locus Evolved after the Divergence of Turneroideae from Passifloroideae in a Stepwise Manner.</title>
        <authorList>
            <person name="Henning P.M."/>
            <person name="Roalson E.H."/>
            <person name="Mir W."/>
            <person name="McCubbin A.G."/>
            <person name="Shore J.S."/>
        </authorList>
    </citation>
    <scope>NUCLEOTIDE SEQUENCE</scope>
    <source>
        <strain evidence="10">F60SS</strain>
    </source>
</reference>
<evidence type="ECO:0000313" key="10">
    <source>
        <dbReference type="EMBL" id="KAJ4833254.1"/>
    </source>
</evidence>
<dbReference type="InterPro" id="IPR001878">
    <property type="entry name" value="Znf_CCHC"/>
</dbReference>
<dbReference type="SMART" id="SM00581">
    <property type="entry name" value="PSP"/>
    <property type="match status" value="1"/>
</dbReference>
<dbReference type="EMBL" id="JAKUCV010004980">
    <property type="protein sequence ID" value="KAJ4833254.1"/>
    <property type="molecule type" value="Genomic_DNA"/>
</dbReference>
<keyword evidence="5" id="KW-0862">Zinc</keyword>
<comment type="subcellular location">
    <subcellularLocation>
        <location evidence="1">Nucleus</location>
        <location evidence="1">Nucleoplasm</location>
    </subcellularLocation>
</comment>
<evidence type="ECO:0000256" key="4">
    <source>
        <dbReference type="ARBA" id="ARBA00022771"/>
    </source>
</evidence>
<dbReference type="GO" id="GO:0003723">
    <property type="term" value="F:RNA binding"/>
    <property type="evidence" value="ECO:0007669"/>
    <property type="project" value="TreeGrafter"/>
</dbReference>
<feature type="region of interest" description="Disordered" evidence="8">
    <location>
        <begin position="323"/>
        <end position="427"/>
    </location>
</feature>
<dbReference type="OrthoDB" id="8026949at2759"/>
<dbReference type="InterPro" id="IPR006568">
    <property type="entry name" value="PSP_pro-rich"/>
</dbReference>
<keyword evidence="11" id="KW-1185">Reference proteome</keyword>
<reference evidence="10" key="1">
    <citation type="submission" date="2022-02" db="EMBL/GenBank/DDBJ databases">
        <authorList>
            <person name="Henning P.M."/>
            <person name="McCubbin A.G."/>
            <person name="Shore J.S."/>
        </authorList>
    </citation>
    <scope>NUCLEOTIDE SEQUENCE</scope>
    <source>
        <strain evidence="10">F60SS</strain>
        <tissue evidence="10">Leaves</tissue>
    </source>
</reference>
<evidence type="ECO:0000256" key="7">
    <source>
        <dbReference type="PROSITE-ProRule" id="PRU00047"/>
    </source>
</evidence>
<feature type="region of interest" description="Disordered" evidence="8">
    <location>
        <begin position="163"/>
        <end position="211"/>
    </location>
</feature>
<comment type="similarity">
    <text evidence="2">Belongs to the ZCCHC8 family.</text>
</comment>
<sequence length="455" mass="51672">MPDVSGVKRSRMTYEREQPSVHVSFNSLTRASKQKLKELLQHWSEWHAQHDPAELDSDEVLESGEETYFPALRVGIEKSSMVFWIENETRKQHDNVSSSLDGDAVPLYDRGFALGLTSAEDLGNGRGIVSQSYEMHPMGLEIVDDAARCFNCGSYSHSLKECPKPRDHVAVNNARRQHKSKRHQKPGSRSASRYYQNSSGGKYDGLKPGSLDGETRKLLGLAELDPPPWLNRMRELGYPPGYLDPVDEDQPSGITIFTDEDDQLEQEDGEIIGMGNPEPPKKKSVDFPGINAPIPENADERLWEVGSSGFDFRNQSHHKMNHYSEPMSWRHNTEHRRPRDFRDDGPPGVDLPFSPSSFPPRYGNHESSYTSESPRDVAPAFARSYSDRGRGTSAYEDFPSHSSSSYSSSNKRHSPQDLGSSGLASESDDWRDRYSFHYSYRGHDDHDRHRQRSWR</sequence>
<feature type="compositionally biased region" description="Polar residues" evidence="8">
    <location>
        <begin position="187"/>
        <end position="200"/>
    </location>
</feature>
<dbReference type="PROSITE" id="PS50158">
    <property type="entry name" value="ZF_CCHC"/>
    <property type="match status" value="1"/>
</dbReference>
<evidence type="ECO:0000256" key="2">
    <source>
        <dbReference type="ARBA" id="ARBA00007497"/>
    </source>
</evidence>
<dbReference type="InterPro" id="IPR052115">
    <property type="entry name" value="NEXT_complex_subunit_ZCCHC8"/>
</dbReference>
<evidence type="ECO:0000259" key="9">
    <source>
        <dbReference type="PROSITE" id="PS50158"/>
    </source>
</evidence>
<feature type="compositionally biased region" description="Basic and acidic residues" evidence="8">
    <location>
        <begin position="331"/>
        <end position="345"/>
    </location>
</feature>
<evidence type="ECO:0000256" key="5">
    <source>
        <dbReference type="ARBA" id="ARBA00022833"/>
    </source>
</evidence>
<evidence type="ECO:0000256" key="1">
    <source>
        <dbReference type="ARBA" id="ARBA00004642"/>
    </source>
</evidence>